<dbReference type="VEuPathDB" id="FungiDB:HMPREF1544_11845"/>
<feature type="compositionally biased region" description="Basic and acidic residues" evidence="1">
    <location>
        <begin position="590"/>
        <end position="601"/>
    </location>
</feature>
<dbReference type="EMBL" id="KE124175">
    <property type="protein sequence ID" value="EPB81435.1"/>
    <property type="molecule type" value="Genomic_DNA"/>
</dbReference>
<dbReference type="InterPro" id="IPR001806">
    <property type="entry name" value="Small_GTPase"/>
</dbReference>
<feature type="region of interest" description="Disordered" evidence="1">
    <location>
        <begin position="292"/>
        <end position="325"/>
    </location>
</feature>
<evidence type="ECO:0008006" key="4">
    <source>
        <dbReference type="Google" id="ProtNLM"/>
    </source>
</evidence>
<dbReference type="GO" id="GO:0003924">
    <property type="term" value="F:GTPase activity"/>
    <property type="evidence" value="ECO:0007669"/>
    <property type="project" value="InterPro"/>
</dbReference>
<dbReference type="PANTHER" id="PTHR14932">
    <property type="entry name" value="RAS GTPASE-RELATED"/>
    <property type="match status" value="1"/>
</dbReference>
<feature type="compositionally biased region" description="Basic and acidic residues" evidence="1">
    <location>
        <begin position="339"/>
        <end position="349"/>
    </location>
</feature>
<dbReference type="Pfam" id="PF00071">
    <property type="entry name" value="Ras"/>
    <property type="match status" value="1"/>
</dbReference>
<dbReference type="SMART" id="SM00175">
    <property type="entry name" value="RAB"/>
    <property type="match status" value="1"/>
</dbReference>
<dbReference type="PRINTS" id="PR00449">
    <property type="entry name" value="RASTRNSFRMNG"/>
</dbReference>
<dbReference type="GO" id="GO:0005634">
    <property type="term" value="C:nucleus"/>
    <property type="evidence" value="ECO:0007669"/>
    <property type="project" value="TreeGrafter"/>
</dbReference>
<dbReference type="InParanoid" id="S2JNZ6"/>
<feature type="compositionally biased region" description="Basic residues" evidence="1">
    <location>
        <begin position="602"/>
        <end position="625"/>
    </location>
</feature>
<dbReference type="SUPFAM" id="SSF52540">
    <property type="entry name" value="P-loop containing nucleoside triphosphate hydrolases"/>
    <property type="match status" value="1"/>
</dbReference>
<feature type="region of interest" description="Disordered" evidence="1">
    <location>
        <begin position="114"/>
        <end position="148"/>
    </location>
</feature>
<sequence>MSSWWSFGGGATAKKEPVVAAQAAPSQQSFKAMSNAFRKGVQYNMKIVLRGDVMTGKSNLFHRFQGSEFSEEYTSTPQIQVANIPWHYKDSNDIVKIEVWDVVDKAHNKNKSEISKGIKLEHRPSDTKIDSATTSNPPSPQQHQQEDQDVAMGLDASTVNVYRNTHGAILMFDTTKPWTFDYVNKELNNVPESMAVLVLGNFCDKTQERKVEMDTIHATLYEHNQERIKKGAIKPNLIRYAETSMQSGLGLKYIYEYLGVPFLQLMIESLNKQLELKAVEIVDLLETLDTDDDVPAGMQRRRGQDNFDQPSEPRLARQQEEMKSAWDQELQDIASDHPSMLDHFPRRQETPPVPTAPVKSKKKKDVKLVPEQIPAVVDFTVGDELSDDWFGEDVNSTNISLAKPDKQDSDEEGPGNPMVLGDEDVEPIFYSTPSMTDEQHTVVQEEHSQEQAQSEQEQEEELEQEPEEVYQPVFKSELNDVWSRSLRRLSGPEVISDSEDEDNRIRQTDSPFAPESPFMESPTFQSGFSGGYEEIGGSNENPWSIGQSKPILDEQPRIQHEWHHETVKDVQAKEQGGIVQPDTTIVEQPTVEKSKKKESSGKKKKSSTSSSSKKKSSSSKKKKPQ</sequence>
<accession>S2JNZ6</accession>
<dbReference type="AlphaFoldDB" id="S2JNZ6"/>
<dbReference type="GO" id="GO:0005829">
    <property type="term" value="C:cytosol"/>
    <property type="evidence" value="ECO:0007669"/>
    <property type="project" value="TreeGrafter"/>
</dbReference>
<feature type="region of interest" description="Disordered" evidence="1">
    <location>
        <begin position="398"/>
        <end position="472"/>
    </location>
</feature>
<feature type="region of interest" description="Disordered" evidence="1">
    <location>
        <begin position="490"/>
        <end position="625"/>
    </location>
</feature>
<organism evidence="2 3">
    <name type="scientific">Mucor circinelloides f. circinelloides (strain 1006PhL)</name>
    <name type="common">Mucormycosis agent</name>
    <name type="synonym">Calyptromyces circinelloides</name>
    <dbReference type="NCBI Taxonomy" id="1220926"/>
    <lineage>
        <taxon>Eukaryota</taxon>
        <taxon>Fungi</taxon>
        <taxon>Fungi incertae sedis</taxon>
        <taxon>Mucoromycota</taxon>
        <taxon>Mucoromycotina</taxon>
        <taxon>Mucoromycetes</taxon>
        <taxon>Mucorales</taxon>
        <taxon>Mucorineae</taxon>
        <taxon>Mucoraceae</taxon>
        <taxon>Mucor</taxon>
    </lineage>
</organism>
<feature type="region of interest" description="Disordered" evidence="1">
    <location>
        <begin position="338"/>
        <end position="366"/>
    </location>
</feature>
<evidence type="ECO:0000313" key="2">
    <source>
        <dbReference type="EMBL" id="EPB81435.1"/>
    </source>
</evidence>
<feature type="compositionally biased region" description="Basic and acidic residues" evidence="1">
    <location>
        <begin position="437"/>
        <end position="449"/>
    </location>
</feature>
<dbReference type="OMA" id="YEHNQER"/>
<dbReference type="eggNOG" id="KOG0084">
    <property type="taxonomic scope" value="Eukaryota"/>
</dbReference>
<evidence type="ECO:0000313" key="3">
    <source>
        <dbReference type="Proteomes" id="UP000014254"/>
    </source>
</evidence>
<dbReference type="InterPro" id="IPR027417">
    <property type="entry name" value="P-loop_NTPase"/>
</dbReference>
<evidence type="ECO:0000256" key="1">
    <source>
        <dbReference type="SAM" id="MobiDB-lite"/>
    </source>
</evidence>
<dbReference type="OrthoDB" id="207081at2759"/>
<dbReference type="GO" id="GO:0005525">
    <property type="term" value="F:GTP binding"/>
    <property type="evidence" value="ECO:0007669"/>
    <property type="project" value="InterPro"/>
</dbReference>
<dbReference type="PANTHER" id="PTHR14932:SF1">
    <property type="entry name" value="RAB-LIKE PROTEIN 6"/>
    <property type="match status" value="1"/>
</dbReference>
<feature type="compositionally biased region" description="Acidic residues" evidence="1">
    <location>
        <begin position="456"/>
        <end position="468"/>
    </location>
</feature>
<name>S2JNZ6_MUCC1</name>
<feature type="compositionally biased region" description="Basic and acidic residues" evidence="1">
    <location>
        <begin position="114"/>
        <end position="129"/>
    </location>
</feature>
<feature type="compositionally biased region" description="Basic and acidic residues" evidence="1">
    <location>
        <begin position="551"/>
        <end position="572"/>
    </location>
</feature>
<gene>
    <name evidence="2" type="ORF">HMPREF1544_11845</name>
</gene>
<feature type="compositionally biased region" description="Basic and acidic residues" evidence="1">
    <location>
        <begin position="314"/>
        <end position="325"/>
    </location>
</feature>
<proteinExistence type="predicted"/>
<feature type="compositionally biased region" description="Polar residues" evidence="1">
    <location>
        <begin position="538"/>
        <end position="547"/>
    </location>
</feature>
<dbReference type="STRING" id="1220926.S2JNZ6"/>
<dbReference type="Proteomes" id="UP000014254">
    <property type="component" value="Unassembled WGS sequence"/>
</dbReference>
<dbReference type="PROSITE" id="PS51419">
    <property type="entry name" value="RAB"/>
    <property type="match status" value="1"/>
</dbReference>
<reference evidence="3" key="1">
    <citation type="submission" date="2013-05" db="EMBL/GenBank/DDBJ databases">
        <title>The Genome sequence of Mucor circinelloides f. circinelloides 1006PhL.</title>
        <authorList>
            <consortium name="The Broad Institute Genomics Platform"/>
            <person name="Cuomo C."/>
            <person name="Earl A."/>
            <person name="Findley K."/>
            <person name="Lee S.C."/>
            <person name="Walker B."/>
            <person name="Young S."/>
            <person name="Zeng Q."/>
            <person name="Gargeya S."/>
            <person name="Fitzgerald M."/>
            <person name="Haas B."/>
            <person name="Abouelleil A."/>
            <person name="Allen A.W."/>
            <person name="Alvarado L."/>
            <person name="Arachchi H.M."/>
            <person name="Berlin A.M."/>
            <person name="Chapman S.B."/>
            <person name="Gainer-Dewar J."/>
            <person name="Goldberg J."/>
            <person name="Griggs A."/>
            <person name="Gujja S."/>
            <person name="Hansen M."/>
            <person name="Howarth C."/>
            <person name="Imamovic A."/>
            <person name="Ireland A."/>
            <person name="Larimer J."/>
            <person name="McCowan C."/>
            <person name="Murphy C."/>
            <person name="Pearson M."/>
            <person name="Poon T.W."/>
            <person name="Priest M."/>
            <person name="Roberts A."/>
            <person name="Saif S."/>
            <person name="Shea T."/>
            <person name="Sisk P."/>
            <person name="Sykes S."/>
            <person name="Wortman J."/>
            <person name="Nusbaum C."/>
            <person name="Birren B."/>
        </authorList>
    </citation>
    <scope>NUCLEOTIDE SEQUENCE [LARGE SCALE GENOMIC DNA]</scope>
    <source>
        <strain evidence="3">1006PhL</strain>
    </source>
</reference>
<protein>
    <recommendedName>
        <fullName evidence="4">Rab-like protein 6</fullName>
    </recommendedName>
</protein>
<dbReference type="Gene3D" id="3.40.50.300">
    <property type="entry name" value="P-loop containing nucleotide triphosphate hydrolases"/>
    <property type="match status" value="1"/>
</dbReference>
<dbReference type="InterPro" id="IPR040385">
    <property type="entry name" value="RABL6"/>
</dbReference>
<dbReference type="Pfam" id="PF08477">
    <property type="entry name" value="Roc"/>
    <property type="match status" value="1"/>
</dbReference>
<keyword evidence="3" id="KW-1185">Reference proteome</keyword>